<evidence type="ECO:0000259" key="8">
    <source>
        <dbReference type="PROSITE" id="PS50928"/>
    </source>
</evidence>
<feature type="transmembrane region" description="Helical" evidence="7">
    <location>
        <begin position="206"/>
        <end position="232"/>
    </location>
</feature>
<name>A0A8J2YDH8_9BACL</name>
<dbReference type="Pfam" id="PF00528">
    <property type="entry name" value="BPD_transp_1"/>
    <property type="match status" value="1"/>
</dbReference>
<reference evidence="9" key="1">
    <citation type="journal article" date="2014" name="Int. J. Syst. Evol. Microbiol.">
        <title>Complete genome sequence of Corynebacterium casei LMG S-19264T (=DSM 44701T), isolated from a smear-ripened cheese.</title>
        <authorList>
            <consortium name="US DOE Joint Genome Institute (JGI-PGF)"/>
            <person name="Walter F."/>
            <person name="Albersmeier A."/>
            <person name="Kalinowski J."/>
            <person name="Ruckert C."/>
        </authorList>
    </citation>
    <scope>NUCLEOTIDE SEQUENCE</scope>
    <source>
        <strain evidence="9">CGMCC 1.15371</strain>
    </source>
</reference>
<evidence type="ECO:0000313" key="9">
    <source>
        <dbReference type="EMBL" id="GGE26056.1"/>
    </source>
</evidence>
<evidence type="ECO:0000256" key="6">
    <source>
        <dbReference type="ARBA" id="ARBA00023136"/>
    </source>
</evidence>
<gene>
    <name evidence="9" type="ORF">GCM10011391_00510</name>
</gene>
<dbReference type="PROSITE" id="PS50928">
    <property type="entry name" value="ABC_TM1"/>
    <property type="match status" value="1"/>
</dbReference>
<keyword evidence="3" id="KW-1003">Cell membrane</keyword>
<evidence type="ECO:0000256" key="4">
    <source>
        <dbReference type="ARBA" id="ARBA00022692"/>
    </source>
</evidence>
<keyword evidence="6 7" id="KW-0472">Membrane</keyword>
<dbReference type="CDD" id="cd06261">
    <property type="entry name" value="TM_PBP2"/>
    <property type="match status" value="1"/>
</dbReference>
<keyword evidence="10" id="KW-1185">Reference proteome</keyword>
<evidence type="ECO:0000313" key="10">
    <source>
        <dbReference type="Proteomes" id="UP000628775"/>
    </source>
</evidence>
<feature type="transmembrane region" description="Helical" evidence="7">
    <location>
        <begin position="404"/>
        <end position="426"/>
    </location>
</feature>
<feature type="transmembrane region" description="Helical" evidence="7">
    <location>
        <begin position="244"/>
        <end position="264"/>
    </location>
</feature>
<dbReference type="Proteomes" id="UP000628775">
    <property type="component" value="Unassembled WGS sequence"/>
</dbReference>
<evidence type="ECO:0000256" key="1">
    <source>
        <dbReference type="ARBA" id="ARBA00004651"/>
    </source>
</evidence>
<feature type="domain" description="ABC transmembrane type-1" evidence="8">
    <location>
        <begin position="207"/>
        <end position="421"/>
    </location>
</feature>
<comment type="caution">
    <text evidence="9">The sequence shown here is derived from an EMBL/GenBank/DDBJ whole genome shotgun (WGS) entry which is preliminary data.</text>
</comment>
<evidence type="ECO:0000256" key="5">
    <source>
        <dbReference type="ARBA" id="ARBA00022989"/>
    </source>
</evidence>
<proteinExistence type="inferred from homology"/>
<dbReference type="InterPro" id="IPR000515">
    <property type="entry name" value="MetI-like"/>
</dbReference>
<comment type="subcellular location">
    <subcellularLocation>
        <location evidence="1 7">Cell membrane</location>
        <topology evidence="1 7">Multi-pass membrane protein</topology>
    </subcellularLocation>
</comment>
<evidence type="ECO:0000256" key="2">
    <source>
        <dbReference type="ARBA" id="ARBA00022448"/>
    </source>
</evidence>
<evidence type="ECO:0000256" key="3">
    <source>
        <dbReference type="ARBA" id="ARBA00022475"/>
    </source>
</evidence>
<protein>
    <recommendedName>
        <fullName evidence="8">ABC transmembrane type-1 domain-containing protein</fullName>
    </recommendedName>
</protein>
<keyword evidence="5 7" id="KW-1133">Transmembrane helix</keyword>
<sequence length="436" mass="48110">MKAQKKLHKKSDWKAAYLLMSPALILIFVIAIYPVLQSMYFSLFDYKLNDPTKASTTRHYSLDLNRYLDNAPFLMADLKNDATKASGEPKATLTKINQQLTTIDNEIRKESGDRYNKVNDILNNYKTPSEKLSIVTISKSTAEAIQKATDQVTKQLKALNQNTKVLSNAKKDIGLASGLEDTLNKPNFIGLKHYAHFLKDSRMWAAILHTVVFTVISVAIEFVLGLAIALLINKAFFGRGLIRAAVLVPWAIPTAVSAMMWKYLYDGQSGIIAKFFEKIGLIHNMGTLLTTGDGAMFSVILTDVWKTTPYMALLLLAGLQVIPKSLYEAAAIDGANKWKQFLNITLPLLKLSILVSLLFRTLDAFRVFDLISVLTGGGPANSTETISIYAYKVMFSETDFGSGSALSVIVFICVAIISAIFVKLLGSDLLPEGSKK</sequence>
<keyword evidence="4 7" id="KW-0812">Transmembrane</keyword>
<organism evidence="9 10">
    <name type="scientific">Pullulanibacillus camelliae</name>
    <dbReference type="NCBI Taxonomy" id="1707096"/>
    <lineage>
        <taxon>Bacteria</taxon>
        <taxon>Bacillati</taxon>
        <taxon>Bacillota</taxon>
        <taxon>Bacilli</taxon>
        <taxon>Bacillales</taxon>
        <taxon>Sporolactobacillaceae</taxon>
        <taxon>Pullulanibacillus</taxon>
    </lineage>
</organism>
<evidence type="ECO:0000256" key="7">
    <source>
        <dbReference type="RuleBase" id="RU363032"/>
    </source>
</evidence>
<dbReference type="PANTHER" id="PTHR43005:SF2">
    <property type="entry name" value="INTEGRAL MEMBRANE SUGAR TRANSPORT PROTEIN"/>
    <property type="match status" value="1"/>
</dbReference>
<dbReference type="EMBL" id="BMIR01000001">
    <property type="protein sequence ID" value="GGE26056.1"/>
    <property type="molecule type" value="Genomic_DNA"/>
</dbReference>
<dbReference type="Gene3D" id="1.10.3720.10">
    <property type="entry name" value="MetI-like"/>
    <property type="match status" value="1"/>
</dbReference>
<feature type="transmembrane region" description="Helical" evidence="7">
    <location>
        <begin position="15"/>
        <end position="36"/>
    </location>
</feature>
<keyword evidence="2 7" id="KW-0813">Transport</keyword>
<comment type="similarity">
    <text evidence="7">Belongs to the binding-protein-dependent transport system permease family.</text>
</comment>
<accession>A0A8J2YDH8</accession>
<dbReference type="InterPro" id="IPR035906">
    <property type="entry name" value="MetI-like_sf"/>
</dbReference>
<dbReference type="PANTHER" id="PTHR43005">
    <property type="entry name" value="BLR7065 PROTEIN"/>
    <property type="match status" value="1"/>
</dbReference>
<dbReference type="GO" id="GO:0055085">
    <property type="term" value="P:transmembrane transport"/>
    <property type="evidence" value="ECO:0007669"/>
    <property type="project" value="InterPro"/>
</dbReference>
<dbReference type="GO" id="GO:0005886">
    <property type="term" value="C:plasma membrane"/>
    <property type="evidence" value="ECO:0007669"/>
    <property type="project" value="UniProtKB-SubCell"/>
</dbReference>
<dbReference type="AlphaFoldDB" id="A0A8J2YDH8"/>
<dbReference type="SUPFAM" id="SSF161098">
    <property type="entry name" value="MetI-like"/>
    <property type="match status" value="1"/>
</dbReference>
<reference evidence="9" key="2">
    <citation type="submission" date="2020-09" db="EMBL/GenBank/DDBJ databases">
        <authorList>
            <person name="Sun Q."/>
            <person name="Zhou Y."/>
        </authorList>
    </citation>
    <scope>NUCLEOTIDE SEQUENCE</scope>
    <source>
        <strain evidence="9">CGMCC 1.15371</strain>
    </source>
</reference>